<dbReference type="InterPro" id="IPR007046">
    <property type="entry name" value="RNA_pol_sigma_54_core-bd"/>
</dbReference>
<dbReference type="GO" id="GO:0001216">
    <property type="term" value="F:DNA-binding transcription activator activity"/>
    <property type="evidence" value="ECO:0007669"/>
    <property type="project" value="InterPro"/>
</dbReference>
<sequence>MELGHEVSQKLEQRQGLSLRSQQALRLLQLNSQEINAELEEIVQANPLLEIKRDDYDLIEDGEDKEKRNEDEENAEDGDLYSQPIQYSVYMREESSDREGWDFDRLEPQQPTFREILKDFAYYILDDRQYSLFETLLDNMDDHGLLSRDLEAIAKEVACSLEELDSIIEALRESGFDGVFARNREELDDLMDSGFFPSSGYSDGAFVRYVEPDLYIEFFDEKFMVTVRDCSLILNIEDSYREILENGQKDARDYLENKLEEAQFFISALERRKTTLLAIGNEIVMRNAVFLLNRGDKIRPLKMNEIADKLGVVVSTVSRAVKGKFIQTPVGTFPLRYFFGNLQEKEQALEIIAEIVKNNEEISDSRLVSELNNRGISIARRTVNKYRNLLGLGKDSQS</sequence>
<evidence type="ECO:0000313" key="13">
    <source>
        <dbReference type="Proteomes" id="UP000250796"/>
    </source>
</evidence>
<dbReference type="PIRSF" id="PIRSF000774">
    <property type="entry name" value="RpoN"/>
    <property type="match status" value="1"/>
</dbReference>
<evidence type="ECO:0000256" key="6">
    <source>
        <dbReference type="ARBA" id="ARBA00023082"/>
    </source>
</evidence>
<reference evidence="12 13" key="1">
    <citation type="submission" date="2017-01" db="EMBL/GenBank/DDBJ databases">
        <authorList>
            <person name="Erauso G."/>
        </authorList>
    </citation>
    <scope>NUCLEOTIDE SEQUENCE [LARGE SCALE GENOMIC DNA]</scope>
    <source>
        <strain evidence="12">MESINF1</strain>
    </source>
</reference>
<dbReference type="EMBL" id="LS974202">
    <property type="protein sequence ID" value="SSC13422.1"/>
    <property type="molecule type" value="Genomic_DNA"/>
</dbReference>
<name>A0A7Z7LG26_9BACT</name>
<dbReference type="Gene3D" id="1.10.10.60">
    <property type="entry name" value="Homeodomain-like"/>
    <property type="match status" value="1"/>
</dbReference>
<gene>
    <name evidence="12" type="ORF">MESINF_1982</name>
</gene>
<dbReference type="AlphaFoldDB" id="A0A7Z7LG26"/>
<dbReference type="Proteomes" id="UP000250796">
    <property type="component" value="Chromosome MESINF"/>
</dbReference>
<dbReference type="PROSITE" id="PS50044">
    <property type="entry name" value="SIGMA54_3"/>
    <property type="match status" value="1"/>
</dbReference>
<protein>
    <submittedName>
        <fullName evidence="12">Sigma-54 DNA-binding domain protein</fullName>
    </submittedName>
</protein>
<keyword evidence="6" id="KW-0731">Sigma factor</keyword>
<dbReference type="GO" id="GO:0006352">
    <property type="term" value="P:DNA-templated transcription initiation"/>
    <property type="evidence" value="ECO:0007669"/>
    <property type="project" value="InterPro"/>
</dbReference>
<dbReference type="PROSITE" id="PS00718">
    <property type="entry name" value="SIGMA54_2"/>
    <property type="match status" value="1"/>
</dbReference>
<keyword evidence="2" id="KW-0240">DNA-directed RNA polymerase</keyword>
<evidence type="ECO:0000259" key="11">
    <source>
        <dbReference type="Pfam" id="PF04963"/>
    </source>
</evidence>
<accession>A0A7Z7LG26</accession>
<evidence type="ECO:0000313" key="12">
    <source>
        <dbReference type="EMBL" id="SSC13422.1"/>
    </source>
</evidence>
<evidence type="ECO:0000256" key="5">
    <source>
        <dbReference type="ARBA" id="ARBA00023015"/>
    </source>
</evidence>
<dbReference type="InterPro" id="IPR007634">
    <property type="entry name" value="RNA_pol_sigma_54_DNA-bd"/>
</dbReference>
<comment type="similarity">
    <text evidence="1">Belongs to the sigma-54 factor family.</text>
</comment>
<keyword evidence="3" id="KW-0808">Transferase</keyword>
<feature type="domain" description="RNA polymerase sigma factor 54 DNA-binding" evidence="10">
    <location>
        <begin position="253"/>
        <end position="394"/>
    </location>
</feature>
<evidence type="ECO:0000259" key="10">
    <source>
        <dbReference type="Pfam" id="PF04552"/>
    </source>
</evidence>
<dbReference type="GO" id="GO:0016779">
    <property type="term" value="F:nucleotidyltransferase activity"/>
    <property type="evidence" value="ECO:0007669"/>
    <property type="project" value="UniProtKB-KW"/>
</dbReference>
<dbReference type="GO" id="GO:0000428">
    <property type="term" value="C:DNA-directed RNA polymerase complex"/>
    <property type="evidence" value="ECO:0007669"/>
    <property type="project" value="UniProtKB-KW"/>
</dbReference>
<keyword evidence="4" id="KW-0548">Nucleotidyltransferase</keyword>
<dbReference type="GO" id="GO:0016987">
    <property type="term" value="F:sigma factor activity"/>
    <property type="evidence" value="ECO:0007669"/>
    <property type="project" value="UniProtKB-KW"/>
</dbReference>
<feature type="domain" description="RNA polymerase sigma factor 54 core-binding" evidence="11">
    <location>
        <begin position="107"/>
        <end position="186"/>
    </location>
</feature>
<evidence type="ECO:0000256" key="3">
    <source>
        <dbReference type="ARBA" id="ARBA00022679"/>
    </source>
</evidence>
<dbReference type="InterPro" id="IPR038709">
    <property type="entry name" value="RpoN_core-bd_sf"/>
</dbReference>
<evidence type="ECO:0000256" key="4">
    <source>
        <dbReference type="ARBA" id="ARBA00022695"/>
    </source>
</evidence>
<evidence type="ECO:0000256" key="1">
    <source>
        <dbReference type="ARBA" id="ARBA00008798"/>
    </source>
</evidence>
<dbReference type="KEGG" id="minf:MESINF_1982"/>
<evidence type="ECO:0000256" key="7">
    <source>
        <dbReference type="ARBA" id="ARBA00023125"/>
    </source>
</evidence>
<keyword evidence="7 12" id="KW-0238">DNA-binding</keyword>
<evidence type="ECO:0000256" key="9">
    <source>
        <dbReference type="SAM" id="MobiDB-lite"/>
    </source>
</evidence>
<dbReference type="Pfam" id="PF00309">
    <property type="entry name" value="Sigma54_AID"/>
    <property type="match status" value="1"/>
</dbReference>
<dbReference type="Gene3D" id="1.10.10.1330">
    <property type="entry name" value="RNA polymerase sigma-54 factor, core-binding domain"/>
    <property type="match status" value="1"/>
</dbReference>
<dbReference type="InterPro" id="IPR000394">
    <property type="entry name" value="RNA_pol_sigma_54"/>
</dbReference>
<keyword evidence="5" id="KW-0805">Transcription regulation</keyword>
<dbReference type="PANTHER" id="PTHR32248">
    <property type="entry name" value="RNA POLYMERASE SIGMA-54 FACTOR"/>
    <property type="match status" value="1"/>
</dbReference>
<proteinExistence type="inferred from homology"/>
<dbReference type="GO" id="GO:0003677">
    <property type="term" value="F:DNA binding"/>
    <property type="evidence" value="ECO:0007669"/>
    <property type="project" value="UniProtKB-KW"/>
</dbReference>
<dbReference type="Pfam" id="PF04963">
    <property type="entry name" value="Sigma54_CBD"/>
    <property type="match status" value="1"/>
</dbReference>
<keyword evidence="8" id="KW-0804">Transcription</keyword>
<evidence type="ECO:0000256" key="8">
    <source>
        <dbReference type="ARBA" id="ARBA00023163"/>
    </source>
</evidence>
<dbReference type="PANTHER" id="PTHR32248:SF4">
    <property type="entry name" value="RNA POLYMERASE SIGMA-54 FACTOR"/>
    <property type="match status" value="1"/>
</dbReference>
<feature type="region of interest" description="Disordered" evidence="9">
    <location>
        <begin position="60"/>
        <end position="79"/>
    </location>
</feature>
<organism evidence="12 13">
    <name type="scientific">Mesotoga infera</name>
    <dbReference type="NCBI Taxonomy" id="1236046"/>
    <lineage>
        <taxon>Bacteria</taxon>
        <taxon>Thermotogati</taxon>
        <taxon>Thermotogota</taxon>
        <taxon>Thermotogae</taxon>
        <taxon>Kosmotogales</taxon>
        <taxon>Kosmotogaceae</taxon>
        <taxon>Mesotoga</taxon>
    </lineage>
</organism>
<evidence type="ECO:0000256" key="2">
    <source>
        <dbReference type="ARBA" id="ARBA00022478"/>
    </source>
</evidence>
<keyword evidence="13" id="KW-1185">Reference proteome</keyword>
<dbReference type="Pfam" id="PF04552">
    <property type="entry name" value="Sigma54_DBD"/>
    <property type="match status" value="1"/>
</dbReference>